<dbReference type="InParanoid" id="A0A7J7CNU1"/>
<comment type="caution">
    <text evidence="1">The sequence shown here is derived from an EMBL/GenBank/DDBJ whole genome shotgun (WGS) entry which is preliminary data.</text>
</comment>
<dbReference type="Proteomes" id="UP000593562">
    <property type="component" value="Unassembled WGS sequence"/>
</dbReference>
<reference evidence="1 2" key="1">
    <citation type="journal article" date="2020" name="Nat. Commun.">
        <title>Genome of Tripterygium wilfordii and identification of cytochrome P450 involved in triptolide biosynthesis.</title>
        <authorList>
            <person name="Tu L."/>
            <person name="Su P."/>
            <person name="Zhang Z."/>
            <person name="Gao L."/>
            <person name="Wang J."/>
            <person name="Hu T."/>
            <person name="Zhou J."/>
            <person name="Zhang Y."/>
            <person name="Zhao Y."/>
            <person name="Liu Y."/>
            <person name="Song Y."/>
            <person name="Tong Y."/>
            <person name="Lu Y."/>
            <person name="Yang J."/>
            <person name="Xu C."/>
            <person name="Jia M."/>
            <person name="Peters R.J."/>
            <person name="Huang L."/>
            <person name="Gao W."/>
        </authorList>
    </citation>
    <scope>NUCLEOTIDE SEQUENCE [LARGE SCALE GENOMIC DNA]</scope>
    <source>
        <strain evidence="2">cv. XIE 37</strain>
        <tissue evidence="1">Leaf</tissue>
    </source>
</reference>
<evidence type="ECO:0000313" key="2">
    <source>
        <dbReference type="Proteomes" id="UP000593562"/>
    </source>
</evidence>
<keyword evidence="2" id="KW-1185">Reference proteome</keyword>
<name>A0A7J7CNU1_TRIWF</name>
<accession>A0A7J7CNU1</accession>
<dbReference type="AlphaFoldDB" id="A0A7J7CNU1"/>
<protein>
    <submittedName>
        <fullName evidence="1">Uncharacterized protein</fullName>
    </submittedName>
</protein>
<organism evidence="1 2">
    <name type="scientific">Tripterygium wilfordii</name>
    <name type="common">Thunder God vine</name>
    <dbReference type="NCBI Taxonomy" id="458696"/>
    <lineage>
        <taxon>Eukaryota</taxon>
        <taxon>Viridiplantae</taxon>
        <taxon>Streptophyta</taxon>
        <taxon>Embryophyta</taxon>
        <taxon>Tracheophyta</taxon>
        <taxon>Spermatophyta</taxon>
        <taxon>Magnoliopsida</taxon>
        <taxon>eudicotyledons</taxon>
        <taxon>Gunneridae</taxon>
        <taxon>Pentapetalae</taxon>
        <taxon>rosids</taxon>
        <taxon>fabids</taxon>
        <taxon>Celastrales</taxon>
        <taxon>Celastraceae</taxon>
        <taxon>Tripterygium</taxon>
    </lineage>
</organism>
<gene>
    <name evidence="1" type="ORF">HS088_TW15G01263</name>
</gene>
<dbReference type="EMBL" id="JAAARO010000015">
    <property type="protein sequence ID" value="KAF5735747.1"/>
    <property type="molecule type" value="Genomic_DNA"/>
</dbReference>
<evidence type="ECO:0000313" key="1">
    <source>
        <dbReference type="EMBL" id="KAF5735747.1"/>
    </source>
</evidence>
<proteinExistence type="predicted"/>
<sequence length="120" mass="14486">MLTVRKDGVIGSTMARAYMEKLFDLWTRSHLPVMLWVLYLRIALDCAEWNGWKVRDWWKLCRCPWRNHVVREVWPNSIRSTFYRSRKLTRGPSSFQILRVEHEGQYEVGHEHPAMLLKWA</sequence>